<gene>
    <name evidence="2" type="ORF">GKC49_25770</name>
</gene>
<organism evidence="2 3">
    <name type="scientific">Enterobacter agglomerans</name>
    <name type="common">Erwinia herbicola</name>
    <name type="synonym">Pantoea agglomerans</name>
    <dbReference type="NCBI Taxonomy" id="549"/>
    <lineage>
        <taxon>Bacteria</taxon>
        <taxon>Pseudomonadati</taxon>
        <taxon>Pseudomonadota</taxon>
        <taxon>Gammaproteobacteria</taxon>
        <taxon>Enterobacterales</taxon>
        <taxon>Erwiniaceae</taxon>
        <taxon>Pantoea</taxon>
        <taxon>Pantoea agglomerans group</taxon>
    </lineage>
</organism>
<dbReference type="Proteomes" id="UP000461948">
    <property type="component" value="Unassembled WGS sequence"/>
</dbReference>
<dbReference type="AlphaFoldDB" id="A0A7X2MS63"/>
<proteinExistence type="predicted"/>
<feature type="transmembrane region" description="Helical" evidence="1">
    <location>
        <begin position="21"/>
        <end position="39"/>
    </location>
</feature>
<evidence type="ECO:0000313" key="3">
    <source>
        <dbReference type="Proteomes" id="UP000461948"/>
    </source>
</evidence>
<accession>A0A7X2MS63</accession>
<keyword evidence="1" id="KW-1133">Transmembrane helix</keyword>
<dbReference type="EMBL" id="WKLC01001771">
    <property type="protein sequence ID" value="MSE18369.1"/>
    <property type="molecule type" value="Genomic_DNA"/>
</dbReference>
<comment type="caution">
    <text evidence="2">The sequence shown here is derived from an EMBL/GenBank/DDBJ whole genome shotgun (WGS) entry which is preliminary data.</text>
</comment>
<keyword evidence="1" id="KW-0472">Membrane</keyword>
<protein>
    <submittedName>
        <fullName evidence="2">Uncharacterized protein</fullName>
    </submittedName>
</protein>
<name>A0A7X2MS63_ENTAG</name>
<evidence type="ECO:0000256" key="1">
    <source>
        <dbReference type="SAM" id="Phobius"/>
    </source>
</evidence>
<sequence length="46" mass="5222">MSDKLIQSAEKYNDLFSGMELAILMQLLIHLFMIAPLSGEELIKPE</sequence>
<evidence type="ECO:0000313" key="2">
    <source>
        <dbReference type="EMBL" id="MSE18369.1"/>
    </source>
</evidence>
<keyword evidence="1" id="KW-0812">Transmembrane</keyword>
<reference evidence="2 3" key="1">
    <citation type="submission" date="2019-11" db="EMBL/GenBank/DDBJ databases">
        <title>Draft Genome Sequence of Plant Growth-Promoting Rhizosphere-Associated Bacteria.</title>
        <authorList>
            <person name="Vasilyev I.Y."/>
            <person name="Radchenko V."/>
            <person name="Ilnitskaya E.V."/>
        </authorList>
    </citation>
    <scope>NUCLEOTIDE SEQUENCE [LARGE SCALE GENOMIC DNA]</scope>
    <source>
        <strain evidence="2 3">VRA_MhP_f</strain>
    </source>
</reference>